<dbReference type="VEuPathDB" id="FungiDB:MFRU_005g01210"/>
<dbReference type="InterPro" id="IPR011513">
    <property type="entry name" value="Nse1"/>
</dbReference>
<dbReference type="InterPro" id="IPR013083">
    <property type="entry name" value="Znf_RING/FYVE/PHD"/>
</dbReference>
<dbReference type="CDD" id="cd16493">
    <property type="entry name" value="RING-CH-C4HC3_NSE1"/>
    <property type="match status" value="1"/>
</dbReference>
<organism evidence="8 9">
    <name type="scientific">Monilinia fructicola</name>
    <name type="common">Brown rot fungus</name>
    <name type="synonym">Ciboria fructicola</name>
    <dbReference type="NCBI Taxonomy" id="38448"/>
    <lineage>
        <taxon>Eukaryota</taxon>
        <taxon>Fungi</taxon>
        <taxon>Dikarya</taxon>
        <taxon>Ascomycota</taxon>
        <taxon>Pezizomycotina</taxon>
        <taxon>Leotiomycetes</taxon>
        <taxon>Helotiales</taxon>
        <taxon>Sclerotiniaceae</taxon>
        <taxon>Monilinia</taxon>
    </lineage>
</organism>
<dbReference type="Proteomes" id="UP000322873">
    <property type="component" value="Unassembled WGS sequence"/>
</dbReference>
<dbReference type="InterPro" id="IPR052895">
    <property type="entry name" value="HetReg/Transcr_Mod"/>
</dbReference>
<dbReference type="GO" id="GO:0061630">
    <property type="term" value="F:ubiquitin protein ligase activity"/>
    <property type="evidence" value="ECO:0007669"/>
    <property type="project" value="UniProtKB-EC"/>
</dbReference>
<evidence type="ECO:0000313" key="8">
    <source>
        <dbReference type="EMBL" id="KAA8569965.1"/>
    </source>
</evidence>
<dbReference type="InterPro" id="IPR036388">
    <property type="entry name" value="WH-like_DNA-bd_sf"/>
</dbReference>
<dbReference type="InterPro" id="IPR014857">
    <property type="entry name" value="Nse1_RING_C4HC3-type"/>
</dbReference>
<evidence type="ECO:0000256" key="5">
    <source>
        <dbReference type="SAM" id="MobiDB-lite"/>
    </source>
</evidence>
<dbReference type="Pfam" id="PF06985">
    <property type="entry name" value="HET"/>
    <property type="match status" value="1"/>
</dbReference>
<dbReference type="Gene3D" id="1.10.10.10">
    <property type="entry name" value="Winged helix-like DNA-binding domain superfamily/Winged helix DNA-binding domain"/>
    <property type="match status" value="1"/>
</dbReference>
<accession>A0A5M9JSR3</accession>
<evidence type="ECO:0000256" key="1">
    <source>
        <dbReference type="ARBA" id="ARBA00000900"/>
    </source>
</evidence>
<keyword evidence="9" id="KW-1185">Reference proteome</keyword>
<evidence type="ECO:0000256" key="3">
    <source>
        <dbReference type="ARBA" id="ARBA00012483"/>
    </source>
</evidence>
<feature type="region of interest" description="Disordered" evidence="5">
    <location>
        <begin position="286"/>
        <end position="311"/>
    </location>
</feature>
<sequence length="948" mass="107921">MDVALEHYDDTNRAFLQALLARGSLNLDEGKELLAHIFTVKDEGRLFSPDDVTLDDLTSYLNSAAQALSPFDYEIRSMRHQLSNKRVWAVVNSASDPLTELATTFTPEEMLYIKRVLDAMFESYNTKGREIMAITGIQAIHSSIIRGSGRQSVGDADMHTVDHGVNKVEAEKVLAGLVAQGWFEKSRRGYYSLTPRAILELRSWLVDTYNDSDDPDEWHRIKGCEACKGIVTVGERCSRRECNVRLHNICETAYWKSRPNKKCPKCGAEWDGENYVGEKVVTSTEDNLRERRRSGASSQRRRAPVEEDEDEDEDEVYAFSSRLFIIGLIIILMKMKRFSHDALDSSVDGIRLLHLFSGPSVQQPRCFLRHATFGERPKYDALSYTWGDEARDYSISLNDQQFFVTKNLYDALVCMQQQSTEGLILWIDAICINQDDVLERNHQLAIIPYIYERAKLVVIWLRKEERLTPPVWPEPKKIAPFEMSAHTQQRQDQLLLFNYLMKICLNEYWSRLWIVQEIGKARKIIISFGFEVIDWQRFVETITLPWPQTMETMEQIEGPGGTRLPGTPFSHTVPWRLHYQFLNKYDGGHKLQNLLVNHRQALCKEPRDKIYGLIGLATDCYAGFPMDYRKTLYEVWKDTILFKNSDTEVPQGDILKFGRLVRDSLGGPGITSMKDVAEDAFLKMPQKGDLGRSPKENNPTVLKIPARLVGRIVHLGPSYEQIITDLSKTADWRLNIQRHLPHKVQARVQEESDLFLELLEGLDKPGLKVVSTCDFDVSWIPITMPQGLCEPNFLPKNPDLGNELLLRDRPFHSNFEKPEFLPASSIDGARLFLLDTSIGETSVLDGTCITKLDPPGSMGLGSSVACVGDYLCEFAGIKRAAIIRRSKNKLRFIGTAGLAQQAPQARKSIKVKLNEVSSPFGLPKFEHPTPDETVDLYLYVPLAYQLLD</sequence>
<evidence type="ECO:0000313" key="9">
    <source>
        <dbReference type="Proteomes" id="UP000322873"/>
    </source>
</evidence>
<comment type="caution">
    <text evidence="8">The sequence shown here is derived from an EMBL/GenBank/DDBJ whole genome shotgun (WGS) entry which is preliminary data.</text>
</comment>
<feature type="domain" description="Non-structural maintenance of chromosomes element 1 RING C4HC3-type" evidence="7">
    <location>
        <begin position="224"/>
        <end position="266"/>
    </location>
</feature>
<evidence type="ECO:0000259" key="6">
    <source>
        <dbReference type="Pfam" id="PF06985"/>
    </source>
</evidence>
<dbReference type="Gene3D" id="3.90.1150.220">
    <property type="match status" value="1"/>
</dbReference>
<evidence type="ECO:0000259" key="7">
    <source>
        <dbReference type="Pfam" id="PF08746"/>
    </source>
</evidence>
<dbReference type="AlphaFoldDB" id="A0A5M9JSR3"/>
<reference evidence="8 9" key="1">
    <citation type="submission" date="2019-06" db="EMBL/GenBank/DDBJ databases">
        <title>Genome Sequence of the Brown Rot Fungal Pathogen Monilinia fructicola.</title>
        <authorList>
            <person name="De Miccolis Angelini R.M."/>
            <person name="Landi L."/>
            <person name="Abate D."/>
            <person name="Pollastro S."/>
            <person name="Romanazzi G."/>
            <person name="Faretra F."/>
        </authorList>
    </citation>
    <scope>NUCLEOTIDE SEQUENCE [LARGE SCALE GENOMIC DNA]</scope>
    <source>
        <strain evidence="8 9">Mfrc123</strain>
    </source>
</reference>
<gene>
    <name evidence="8" type="ORF">EYC84_002303</name>
</gene>
<name>A0A5M9JSR3_MONFR</name>
<feature type="compositionally biased region" description="Basic residues" evidence="5">
    <location>
        <begin position="290"/>
        <end position="302"/>
    </location>
</feature>
<evidence type="ECO:0000256" key="2">
    <source>
        <dbReference type="ARBA" id="ARBA00010258"/>
    </source>
</evidence>
<protein>
    <recommendedName>
        <fullName evidence="4">Non-structural maintenance of chromosomes element 1 homolog</fullName>
        <ecNumber evidence="3">2.3.2.27</ecNumber>
    </recommendedName>
</protein>
<feature type="domain" description="Heterokaryon incompatibility" evidence="6">
    <location>
        <begin position="379"/>
        <end position="517"/>
    </location>
</feature>
<dbReference type="Pfam" id="PF08746">
    <property type="entry name" value="zf-RING-like"/>
    <property type="match status" value="1"/>
</dbReference>
<dbReference type="Pfam" id="PF07574">
    <property type="entry name" value="SMC_Nse1"/>
    <property type="match status" value="1"/>
</dbReference>
<dbReference type="InterPro" id="IPR010730">
    <property type="entry name" value="HET"/>
</dbReference>
<comment type="similarity">
    <text evidence="2">Belongs to the NSE1 family.</text>
</comment>
<evidence type="ECO:0000256" key="4">
    <source>
        <dbReference type="ARBA" id="ARBA00019422"/>
    </source>
</evidence>
<dbReference type="EMBL" id="VICG01000007">
    <property type="protein sequence ID" value="KAA8569965.1"/>
    <property type="molecule type" value="Genomic_DNA"/>
</dbReference>
<dbReference type="GO" id="GO:0030915">
    <property type="term" value="C:Smc5-Smc6 complex"/>
    <property type="evidence" value="ECO:0007669"/>
    <property type="project" value="InterPro"/>
</dbReference>
<dbReference type="GO" id="GO:0006281">
    <property type="term" value="P:DNA repair"/>
    <property type="evidence" value="ECO:0007669"/>
    <property type="project" value="InterPro"/>
</dbReference>
<dbReference type="PANTHER" id="PTHR24148:SF81">
    <property type="entry name" value="HETEROKARYON INCOMPATIBILITY DOMAIN-CONTAINING PROTEIN"/>
    <property type="match status" value="1"/>
</dbReference>
<dbReference type="PANTHER" id="PTHR24148">
    <property type="entry name" value="ANKYRIN REPEAT DOMAIN-CONTAINING PROTEIN 39 HOMOLOG-RELATED"/>
    <property type="match status" value="1"/>
</dbReference>
<dbReference type="Gene3D" id="3.30.40.10">
    <property type="entry name" value="Zinc/RING finger domain, C3HC4 (zinc finger)"/>
    <property type="match status" value="1"/>
</dbReference>
<proteinExistence type="inferred from homology"/>
<dbReference type="VEuPathDB" id="FungiDB:MFRU_005g01200"/>
<dbReference type="EC" id="2.3.2.27" evidence="3"/>
<comment type="catalytic activity">
    <reaction evidence="1">
        <text>S-ubiquitinyl-[E2 ubiquitin-conjugating enzyme]-L-cysteine + [acceptor protein]-L-lysine = [E2 ubiquitin-conjugating enzyme]-L-cysteine + N(6)-ubiquitinyl-[acceptor protein]-L-lysine.</text>
        <dbReference type="EC" id="2.3.2.27"/>
    </reaction>
</comment>